<comment type="caution">
    <text evidence="1">The sequence shown here is derived from an EMBL/GenBank/DDBJ whole genome shotgun (WGS) entry which is preliminary data.</text>
</comment>
<dbReference type="EMBL" id="CAXIXY010000003">
    <property type="protein sequence ID" value="CAL2075345.1"/>
    <property type="molecule type" value="Genomic_DNA"/>
</dbReference>
<protein>
    <recommendedName>
        <fullName evidence="3">DUF4844 domain-containing protein</fullName>
    </recommendedName>
</protein>
<dbReference type="Pfam" id="PF16133">
    <property type="entry name" value="DUF4844"/>
    <property type="match status" value="1"/>
</dbReference>
<evidence type="ECO:0000313" key="1">
    <source>
        <dbReference type="EMBL" id="CAL2075345.1"/>
    </source>
</evidence>
<evidence type="ECO:0000313" key="2">
    <source>
        <dbReference type="Proteomes" id="UP001497416"/>
    </source>
</evidence>
<dbReference type="InterPro" id="IPR032301">
    <property type="entry name" value="DUF4844"/>
</dbReference>
<name>A0ABM9NQS7_9FLAO</name>
<accession>A0ABM9NQS7</accession>
<organism evidence="1 2">
    <name type="scientific">Tenacibaculum platacis</name>
    <dbReference type="NCBI Taxonomy" id="3137852"/>
    <lineage>
        <taxon>Bacteria</taxon>
        <taxon>Pseudomonadati</taxon>
        <taxon>Bacteroidota</taxon>
        <taxon>Flavobacteriia</taxon>
        <taxon>Flavobacteriales</taxon>
        <taxon>Flavobacteriaceae</taxon>
        <taxon>Tenacibaculum</taxon>
    </lineage>
</organism>
<reference evidence="1 2" key="1">
    <citation type="submission" date="2024-05" db="EMBL/GenBank/DDBJ databases">
        <authorList>
            <person name="Duchaud E."/>
        </authorList>
    </citation>
    <scope>NUCLEOTIDE SEQUENCE [LARGE SCALE GENOMIC DNA]</scope>
    <source>
        <strain evidence="1">Ena-SAMPLE-TAB-13-05-2024-13:56:06:370-140302</strain>
    </source>
</reference>
<keyword evidence="2" id="KW-1185">Reference proteome</keyword>
<evidence type="ECO:0008006" key="3">
    <source>
        <dbReference type="Google" id="ProtNLM"/>
    </source>
</evidence>
<dbReference type="Gene3D" id="1.20.1480.40">
    <property type="entry name" value="Uncharacterised protein PF16133, DUF4844"/>
    <property type="match status" value="1"/>
</dbReference>
<dbReference type="Proteomes" id="UP001497416">
    <property type="component" value="Unassembled WGS sequence"/>
</dbReference>
<sequence>MLVLFLTISAYGQNVSKNMTDKFSEFIAKQKFIKENYYIGISNVEKRRFFTEKINSIATDFKMVSESENPTDKKYQEKIGIGLSKFSTVYNKLDTEDRERICTYIEEIMDIVQLESSNGQLNKFMYGFDPNELKKRN</sequence>
<gene>
    <name evidence="1" type="ORF">T190607A01A_10176</name>
</gene>
<proteinExistence type="predicted"/>
<dbReference type="InterPro" id="IPR038360">
    <property type="entry name" value="DUF4844_sf"/>
</dbReference>